<dbReference type="NCBIfam" id="NF007297">
    <property type="entry name" value="PRK09775.1"/>
    <property type="match status" value="1"/>
</dbReference>
<dbReference type="InterPro" id="IPR012893">
    <property type="entry name" value="HipA-like_C"/>
</dbReference>
<dbReference type="EMBL" id="JBHRXX010000007">
    <property type="protein sequence ID" value="MFC3685059.1"/>
    <property type="molecule type" value="Genomic_DNA"/>
</dbReference>
<proteinExistence type="inferred from homology"/>
<comment type="similarity">
    <text evidence="1">Belongs to the HipA Ser/Thr kinase family.</text>
</comment>
<gene>
    <name evidence="5" type="primary">yjjJ</name>
    <name evidence="5" type="ORF">ACFOPI_15755</name>
</gene>
<feature type="domain" description="HipA-like C-terminal" evidence="4">
    <location>
        <begin position="217"/>
        <end position="384"/>
    </location>
</feature>
<dbReference type="RefSeq" id="WP_382175678.1">
    <property type="nucleotide sequence ID" value="NZ_JBHRXX010000007.1"/>
</dbReference>
<reference evidence="6" key="1">
    <citation type="journal article" date="2019" name="Int. J. Syst. Evol. Microbiol.">
        <title>The Global Catalogue of Microorganisms (GCM) 10K type strain sequencing project: providing services to taxonomists for standard genome sequencing and annotation.</title>
        <authorList>
            <consortium name="The Broad Institute Genomics Platform"/>
            <consortium name="The Broad Institute Genome Sequencing Center for Infectious Disease"/>
            <person name="Wu L."/>
            <person name="Ma J."/>
        </authorList>
    </citation>
    <scope>NUCLEOTIDE SEQUENCE [LARGE SCALE GENOMIC DNA]</scope>
    <source>
        <strain evidence="6">KCTC 42501</strain>
    </source>
</reference>
<dbReference type="InterPro" id="IPR036390">
    <property type="entry name" value="WH_DNA-bd_sf"/>
</dbReference>
<dbReference type="Gene3D" id="1.10.1070.20">
    <property type="match status" value="1"/>
</dbReference>
<dbReference type="Proteomes" id="UP001595729">
    <property type="component" value="Unassembled WGS sequence"/>
</dbReference>
<keyword evidence="6" id="KW-1185">Reference proteome</keyword>
<evidence type="ECO:0000256" key="1">
    <source>
        <dbReference type="ARBA" id="ARBA00010164"/>
    </source>
</evidence>
<sequence length="449" mass="48393">MPSPNPAESPMLQALRSLGGHASGPALQQRLSLSQPTLSRLLAPLVASGQVVAVGAARARRYLLPREVEGVGRQVPIHAVGADGALSPFGTLYPLAGGGFWMDEADKEHGASAFHDSLPWFLYDMRPQGFLGRGFVDAHPALRLPANLQHWNDDHILKALVNAGEDLPGNLVVGAAAFDRFLSLPTPQRSRAPVVDDPSTQYPALAAQALGQTLAGSSAGGEQPKFSALRDGHPVLVKFSPADDSAVAQRWRDLLVCESLALHTLTDAGIGAAPTELVEAGGRVFLQSRRFDRTPQGGRVGMVSLEVYDRQYIGQGTNWVDTARRADQAGPERLSATDVTTLCLLDAFGALIANTDRHHGNISLLLRDHRWQLAPAYDMLPMLYAPVAGEVVPRDFAAQPPRPTVHTLPVWPRARELATRFWQRVAEDARISAGFRAMALTNAGFVDRL</sequence>
<evidence type="ECO:0000256" key="2">
    <source>
        <dbReference type="ARBA" id="ARBA00022679"/>
    </source>
</evidence>
<dbReference type="SUPFAM" id="SSF46785">
    <property type="entry name" value="Winged helix' DNA-binding domain"/>
    <property type="match status" value="1"/>
</dbReference>
<evidence type="ECO:0000256" key="3">
    <source>
        <dbReference type="ARBA" id="ARBA00022777"/>
    </source>
</evidence>
<name>A0ABV7W5P3_9BURK</name>
<evidence type="ECO:0000313" key="6">
    <source>
        <dbReference type="Proteomes" id="UP001595729"/>
    </source>
</evidence>
<organism evidence="5 6">
    <name type="scientific">Hydrogenophaga luteola</name>
    <dbReference type="NCBI Taxonomy" id="1591122"/>
    <lineage>
        <taxon>Bacteria</taxon>
        <taxon>Pseudomonadati</taxon>
        <taxon>Pseudomonadota</taxon>
        <taxon>Betaproteobacteria</taxon>
        <taxon>Burkholderiales</taxon>
        <taxon>Comamonadaceae</taxon>
        <taxon>Hydrogenophaga</taxon>
    </lineage>
</organism>
<dbReference type="Pfam" id="PF07804">
    <property type="entry name" value="HipA_C"/>
    <property type="match status" value="1"/>
</dbReference>
<evidence type="ECO:0000313" key="5">
    <source>
        <dbReference type="EMBL" id="MFC3685059.1"/>
    </source>
</evidence>
<keyword evidence="3" id="KW-0418">Kinase</keyword>
<dbReference type="PANTHER" id="PTHR37419:SF8">
    <property type="entry name" value="TOXIN YJJJ"/>
    <property type="match status" value="1"/>
</dbReference>
<keyword evidence="2" id="KW-0808">Transferase</keyword>
<comment type="caution">
    <text evidence="5">The sequence shown here is derived from an EMBL/GenBank/DDBJ whole genome shotgun (WGS) entry which is preliminary data.</text>
</comment>
<dbReference type="InterPro" id="IPR052028">
    <property type="entry name" value="HipA_Ser/Thr_kinase"/>
</dbReference>
<accession>A0ABV7W5P3</accession>
<protein>
    <submittedName>
        <fullName evidence="5">Type II toxin-antitoxin system HipA family toxin YjjJ</fullName>
    </submittedName>
</protein>
<evidence type="ECO:0000259" key="4">
    <source>
        <dbReference type="Pfam" id="PF07804"/>
    </source>
</evidence>
<dbReference type="PANTHER" id="PTHR37419">
    <property type="entry name" value="SERINE/THREONINE-PROTEIN KINASE TOXIN HIPA"/>
    <property type="match status" value="1"/>
</dbReference>